<gene>
    <name evidence="1" type="ORF">K505DRAFT_322171</name>
</gene>
<proteinExistence type="predicted"/>
<organism evidence="1 2">
    <name type="scientific">Melanomma pulvis-pyrius CBS 109.77</name>
    <dbReference type="NCBI Taxonomy" id="1314802"/>
    <lineage>
        <taxon>Eukaryota</taxon>
        <taxon>Fungi</taxon>
        <taxon>Dikarya</taxon>
        <taxon>Ascomycota</taxon>
        <taxon>Pezizomycotina</taxon>
        <taxon>Dothideomycetes</taxon>
        <taxon>Pleosporomycetidae</taxon>
        <taxon>Pleosporales</taxon>
        <taxon>Melanommataceae</taxon>
        <taxon>Melanomma</taxon>
    </lineage>
</organism>
<evidence type="ECO:0000313" key="2">
    <source>
        <dbReference type="Proteomes" id="UP000799757"/>
    </source>
</evidence>
<dbReference type="AlphaFoldDB" id="A0A6A6XN90"/>
<accession>A0A6A6XN90</accession>
<dbReference type="EMBL" id="MU001793">
    <property type="protein sequence ID" value="KAF2798001.1"/>
    <property type="molecule type" value="Genomic_DNA"/>
</dbReference>
<dbReference type="OrthoDB" id="3792734at2759"/>
<name>A0A6A6XN90_9PLEO</name>
<keyword evidence="2" id="KW-1185">Reference proteome</keyword>
<evidence type="ECO:0000313" key="1">
    <source>
        <dbReference type="EMBL" id="KAF2798001.1"/>
    </source>
</evidence>
<protein>
    <submittedName>
        <fullName evidence="1">Uncharacterized protein</fullName>
    </submittedName>
</protein>
<sequence length="210" mass="21959">MSSSIAPTTTYPFTLTTGGGTPWYSVNVTTPTVLPTVVPFASERKCCGRWSQYPLDSPFGLNASCVITNDGCSNPDAFWDLYACCNGAKPQVFGEQKCTATCEAVGQSWQELMSCLQKRAPVVVCKPNSEEIAKNVSETAITDDFSTALVTTGGVATSTGSFKPGEMTGVSAESSTGAANIVDVVHIQGSKVGFMVFALLAFGSAAGMFL</sequence>
<reference evidence="1" key="1">
    <citation type="journal article" date="2020" name="Stud. Mycol.">
        <title>101 Dothideomycetes genomes: a test case for predicting lifestyles and emergence of pathogens.</title>
        <authorList>
            <person name="Haridas S."/>
            <person name="Albert R."/>
            <person name="Binder M."/>
            <person name="Bloem J."/>
            <person name="Labutti K."/>
            <person name="Salamov A."/>
            <person name="Andreopoulos B."/>
            <person name="Baker S."/>
            <person name="Barry K."/>
            <person name="Bills G."/>
            <person name="Bluhm B."/>
            <person name="Cannon C."/>
            <person name="Castanera R."/>
            <person name="Culley D."/>
            <person name="Daum C."/>
            <person name="Ezra D."/>
            <person name="Gonzalez J."/>
            <person name="Henrissat B."/>
            <person name="Kuo A."/>
            <person name="Liang C."/>
            <person name="Lipzen A."/>
            <person name="Lutzoni F."/>
            <person name="Magnuson J."/>
            <person name="Mondo S."/>
            <person name="Nolan M."/>
            <person name="Ohm R."/>
            <person name="Pangilinan J."/>
            <person name="Park H.-J."/>
            <person name="Ramirez L."/>
            <person name="Alfaro M."/>
            <person name="Sun H."/>
            <person name="Tritt A."/>
            <person name="Yoshinaga Y."/>
            <person name="Zwiers L.-H."/>
            <person name="Turgeon B."/>
            <person name="Goodwin S."/>
            <person name="Spatafora J."/>
            <person name="Crous P."/>
            <person name="Grigoriev I."/>
        </authorList>
    </citation>
    <scope>NUCLEOTIDE SEQUENCE</scope>
    <source>
        <strain evidence="1">CBS 109.77</strain>
    </source>
</reference>
<dbReference type="Proteomes" id="UP000799757">
    <property type="component" value="Unassembled WGS sequence"/>
</dbReference>